<organism evidence="1 2">
    <name type="scientific">Rosa chinensis</name>
    <name type="common">China rose</name>
    <dbReference type="NCBI Taxonomy" id="74649"/>
    <lineage>
        <taxon>Eukaryota</taxon>
        <taxon>Viridiplantae</taxon>
        <taxon>Streptophyta</taxon>
        <taxon>Embryophyta</taxon>
        <taxon>Tracheophyta</taxon>
        <taxon>Spermatophyta</taxon>
        <taxon>Magnoliopsida</taxon>
        <taxon>eudicotyledons</taxon>
        <taxon>Gunneridae</taxon>
        <taxon>Pentapetalae</taxon>
        <taxon>rosids</taxon>
        <taxon>fabids</taxon>
        <taxon>Rosales</taxon>
        <taxon>Rosaceae</taxon>
        <taxon>Rosoideae</taxon>
        <taxon>Rosoideae incertae sedis</taxon>
        <taxon>Rosa</taxon>
    </lineage>
</organism>
<comment type="caution">
    <text evidence="1">The sequence shown here is derived from an EMBL/GenBank/DDBJ whole genome shotgun (WGS) entry which is preliminary data.</text>
</comment>
<proteinExistence type="predicted"/>
<protein>
    <submittedName>
        <fullName evidence="1">Uncharacterized protein</fullName>
    </submittedName>
</protein>
<reference evidence="1 2" key="1">
    <citation type="journal article" date="2018" name="Nat. Genet.">
        <title>The Rosa genome provides new insights in the design of modern roses.</title>
        <authorList>
            <person name="Bendahmane M."/>
        </authorList>
    </citation>
    <scope>NUCLEOTIDE SEQUENCE [LARGE SCALE GENOMIC DNA]</scope>
    <source>
        <strain evidence="2">cv. Old Blush</strain>
    </source>
</reference>
<dbReference type="Proteomes" id="UP000238479">
    <property type="component" value="Chromosome 2"/>
</dbReference>
<evidence type="ECO:0000313" key="2">
    <source>
        <dbReference type="Proteomes" id="UP000238479"/>
    </source>
</evidence>
<accession>A0A2P6RR49</accession>
<gene>
    <name evidence="1" type="ORF">RchiOBHm_Chr2g0116061</name>
</gene>
<dbReference type="EMBL" id="PDCK01000040">
    <property type="protein sequence ID" value="PRQ48915.1"/>
    <property type="molecule type" value="Genomic_DNA"/>
</dbReference>
<dbReference type="AlphaFoldDB" id="A0A2P6RR49"/>
<name>A0A2P6RR49_ROSCH</name>
<sequence length="69" mass="8156">MQWVMAKRKIKYRIKVLILSSENSEGFKEHLCLIDYSGMLIELIENNEELLKVSIIYQSPLIQLMENKV</sequence>
<evidence type="ECO:0000313" key="1">
    <source>
        <dbReference type="EMBL" id="PRQ48915.1"/>
    </source>
</evidence>
<dbReference type="Gramene" id="PRQ48915">
    <property type="protein sequence ID" value="PRQ48915"/>
    <property type="gene ID" value="RchiOBHm_Chr2g0116061"/>
</dbReference>
<keyword evidence="2" id="KW-1185">Reference proteome</keyword>